<dbReference type="AlphaFoldDB" id="A0A4R3HXG1"/>
<organism evidence="1 2">
    <name type="scientific">Paucimonas lemoignei</name>
    <name type="common">Pseudomonas lemoignei</name>
    <dbReference type="NCBI Taxonomy" id="29443"/>
    <lineage>
        <taxon>Bacteria</taxon>
        <taxon>Pseudomonadati</taxon>
        <taxon>Pseudomonadota</taxon>
        <taxon>Betaproteobacteria</taxon>
        <taxon>Burkholderiales</taxon>
        <taxon>Burkholderiaceae</taxon>
        <taxon>Paucimonas</taxon>
    </lineage>
</organism>
<dbReference type="EMBL" id="SLZQ01000003">
    <property type="protein sequence ID" value="TCS37848.1"/>
    <property type="molecule type" value="Genomic_DNA"/>
</dbReference>
<evidence type="ECO:0000313" key="1">
    <source>
        <dbReference type="EMBL" id="TCS37848.1"/>
    </source>
</evidence>
<dbReference type="InterPro" id="IPR016181">
    <property type="entry name" value="Acyl_CoA_acyltransferase"/>
</dbReference>
<comment type="caution">
    <text evidence="1">The sequence shown here is derived from an EMBL/GenBank/DDBJ whole genome shotgun (WGS) entry which is preliminary data.</text>
</comment>
<sequence length="257" mass="29274">MLHVNIANLWKPHMDTKAQISPVSSNHIEYAPLAPQAQRATPSKKEYLPFTIRLVQSDEQLSKALQIRYSAYARHVPTFAETLKMAEPLDNTDGVAILLAESKLDGSPLGTMRIQTNWFNPLTLEQSIELPEWLKNRSLAEATRLGVTEQSIGRNVKTALFKAYFQFCVQNGIEWMVIAGRSPIDRQYDRLLFSDVYPGMGYIPLQHANNMPHRVLSFEVGTAEERWNQAKHPLTNFVFHTDHPDIDVGKRNSHLLQ</sequence>
<dbReference type="SUPFAM" id="SSF55729">
    <property type="entry name" value="Acyl-CoA N-acyltransferases (Nat)"/>
    <property type="match status" value="1"/>
</dbReference>
<name>A0A4R3HXG1_PAULE</name>
<accession>A0A4R3HXG1</accession>
<keyword evidence="2" id="KW-1185">Reference proteome</keyword>
<proteinExistence type="predicted"/>
<evidence type="ECO:0000313" key="2">
    <source>
        <dbReference type="Proteomes" id="UP000295382"/>
    </source>
</evidence>
<dbReference type="Proteomes" id="UP000295382">
    <property type="component" value="Unassembled WGS sequence"/>
</dbReference>
<protein>
    <submittedName>
        <fullName evidence="1">Uncharacterized protein</fullName>
    </submittedName>
</protein>
<dbReference type="Gene3D" id="3.40.630.30">
    <property type="match status" value="1"/>
</dbReference>
<gene>
    <name evidence="1" type="ORF">EDC30_103140</name>
</gene>
<reference evidence="1 2" key="1">
    <citation type="submission" date="2019-03" db="EMBL/GenBank/DDBJ databases">
        <title>Genomic Encyclopedia of Type Strains, Phase IV (KMG-IV): sequencing the most valuable type-strain genomes for metagenomic binning, comparative biology and taxonomic classification.</title>
        <authorList>
            <person name="Goeker M."/>
        </authorList>
    </citation>
    <scope>NUCLEOTIDE SEQUENCE [LARGE SCALE GENOMIC DNA]</scope>
    <source>
        <strain evidence="1 2">DSM 7445</strain>
    </source>
</reference>